<comment type="caution">
    <text evidence="1">The sequence shown here is derived from an EMBL/GenBank/DDBJ whole genome shotgun (WGS) entry which is preliminary data.</text>
</comment>
<proteinExistence type="predicted"/>
<name>A0A5B7JM32_PORTR</name>
<dbReference type="Proteomes" id="UP000324222">
    <property type="component" value="Unassembled WGS sequence"/>
</dbReference>
<organism evidence="1 2">
    <name type="scientific">Portunus trituberculatus</name>
    <name type="common">Swimming crab</name>
    <name type="synonym">Neptunus trituberculatus</name>
    <dbReference type="NCBI Taxonomy" id="210409"/>
    <lineage>
        <taxon>Eukaryota</taxon>
        <taxon>Metazoa</taxon>
        <taxon>Ecdysozoa</taxon>
        <taxon>Arthropoda</taxon>
        <taxon>Crustacea</taxon>
        <taxon>Multicrustacea</taxon>
        <taxon>Malacostraca</taxon>
        <taxon>Eumalacostraca</taxon>
        <taxon>Eucarida</taxon>
        <taxon>Decapoda</taxon>
        <taxon>Pleocyemata</taxon>
        <taxon>Brachyura</taxon>
        <taxon>Eubrachyura</taxon>
        <taxon>Portunoidea</taxon>
        <taxon>Portunidae</taxon>
        <taxon>Portuninae</taxon>
        <taxon>Portunus</taxon>
    </lineage>
</organism>
<evidence type="ECO:0000313" key="2">
    <source>
        <dbReference type="Proteomes" id="UP000324222"/>
    </source>
</evidence>
<gene>
    <name evidence="1" type="ORF">E2C01_093176</name>
</gene>
<sequence length="85" mass="9673">MRYSDAMSLNKRDYGDVEWIQYYASHSAVFHPKPLAHHGLAGKCYVARRQVRWWRAACDAPPPMSAAAKRVAYPLLYHCGYSVGT</sequence>
<dbReference type="EMBL" id="VSRR010111674">
    <property type="protein sequence ID" value="MPC97840.1"/>
    <property type="molecule type" value="Genomic_DNA"/>
</dbReference>
<dbReference type="AlphaFoldDB" id="A0A5B7JM32"/>
<evidence type="ECO:0000313" key="1">
    <source>
        <dbReference type="EMBL" id="MPC97840.1"/>
    </source>
</evidence>
<reference evidence="1 2" key="1">
    <citation type="submission" date="2019-05" db="EMBL/GenBank/DDBJ databases">
        <title>Another draft genome of Portunus trituberculatus and its Hox gene families provides insights of decapod evolution.</title>
        <authorList>
            <person name="Jeong J.-H."/>
            <person name="Song I."/>
            <person name="Kim S."/>
            <person name="Choi T."/>
            <person name="Kim D."/>
            <person name="Ryu S."/>
            <person name="Kim W."/>
        </authorList>
    </citation>
    <scope>NUCLEOTIDE SEQUENCE [LARGE SCALE GENOMIC DNA]</scope>
    <source>
        <tissue evidence="1">Muscle</tissue>
    </source>
</reference>
<keyword evidence="2" id="KW-1185">Reference proteome</keyword>
<protein>
    <submittedName>
        <fullName evidence="1">Uncharacterized protein</fullName>
    </submittedName>
</protein>
<accession>A0A5B7JM32</accession>